<dbReference type="Proteomes" id="UP000515561">
    <property type="component" value="Chromosome"/>
</dbReference>
<dbReference type="InterPro" id="IPR006153">
    <property type="entry name" value="Cation/H_exchanger_TM"/>
</dbReference>
<dbReference type="KEGG" id="acel:acsn021_17500"/>
<dbReference type="GO" id="GO:1902600">
    <property type="term" value="P:proton transmembrane transport"/>
    <property type="evidence" value="ECO:0007669"/>
    <property type="project" value="InterPro"/>
</dbReference>
<evidence type="ECO:0000256" key="2">
    <source>
        <dbReference type="ARBA" id="ARBA00022448"/>
    </source>
</evidence>
<keyword evidence="4" id="KW-1133">Transmembrane helix</keyword>
<dbReference type="Gene3D" id="1.20.1530.20">
    <property type="match status" value="1"/>
</dbReference>
<evidence type="ECO:0000256" key="6">
    <source>
        <dbReference type="ARBA" id="ARBA00023136"/>
    </source>
</evidence>
<evidence type="ECO:0000313" key="9">
    <source>
        <dbReference type="Proteomes" id="UP000515561"/>
    </source>
</evidence>
<organism evidence="8 9">
    <name type="scientific">Anaerocolumna cellulosilytica</name>
    <dbReference type="NCBI Taxonomy" id="433286"/>
    <lineage>
        <taxon>Bacteria</taxon>
        <taxon>Bacillati</taxon>
        <taxon>Bacillota</taxon>
        <taxon>Clostridia</taxon>
        <taxon>Lachnospirales</taxon>
        <taxon>Lachnospiraceae</taxon>
        <taxon>Anaerocolumna</taxon>
    </lineage>
</organism>
<gene>
    <name evidence="8" type="ORF">acsn021_17500</name>
</gene>
<proteinExistence type="predicted"/>
<dbReference type="InterPro" id="IPR050794">
    <property type="entry name" value="CPA2_transporter"/>
</dbReference>
<evidence type="ECO:0000256" key="3">
    <source>
        <dbReference type="ARBA" id="ARBA00022692"/>
    </source>
</evidence>
<evidence type="ECO:0000313" key="8">
    <source>
        <dbReference type="EMBL" id="BCJ94181.1"/>
    </source>
</evidence>
<name>A0A6S6R520_9FIRM</name>
<evidence type="ECO:0000256" key="4">
    <source>
        <dbReference type="ARBA" id="ARBA00022989"/>
    </source>
</evidence>
<protein>
    <recommendedName>
        <fullName evidence="7">Cation/H+ exchanger transmembrane domain-containing protein</fullName>
    </recommendedName>
</protein>
<dbReference type="InterPro" id="IPR038770">
    <property type="entry name" value="Na+/solute_symporter_sf"/>
</dbReference>
<keyword evidence="3" id="KW-0812">Transmembrane</keyword>
<feature type="domain" description="Cation/H+ exchanger transmembrane" evidence="7">
    <location>
        <begin position="20"/>
        <end position="410"/>
    </location>
</feature>
<evidence type="ECO:0000259" key="7">
    <source>
        <dbReference type="Pfam" id="PF00999"/>
    </source>
</evidence>
<dbReference type="AlphaFoldDB" id="A0A6S6R520"/>
<keyword evidence="6" id="KW-0472">Membrane</keyword>
<dbReference type="RefSeq" id="WP_184091332.1">
    <property type="nucleotide sequence ID" value="NZ_AP023367.1"/>
</dbReference>
<dbReference type="GO" id="GO:0016020">
    <property type="term" value="C:membrane"/>
    <property type="evidence" value="ECO:0007669"/>
    <property type="project" value="UniProtKB-SubCell"/>
</dbReference>
<dbReference type="GO" id="GO:0015297">
    <property type="term" value="F:antiporter activity"/>
    <property type="evidence" value="ECO:0007669"/>
    <property type="project" value="InterPro"/>
</dbReference>
<dbReference type="Pfam" id="PF00999">
    <property type="entry name" value="Na_H_Exchanger"/>
    <property type="match status" value="1"/>
</dbReference>
<keyword evidence="5" id="KW-0406">Ion transport</keyword>
<evidence type="ECO:0000256" key="5">
    <source>
        <dbReference type="ARBA" id="ARBA00023065"/>
    </source>
</evidence>
<comment type="subcellular location">
    <subcellularLocation>
        <location evidence="1">Membrane</location>
        <topology evidence="1">Multi-pass membrane protein</topology>
    </subcellularLocation>
</comment>
<dbReference type="PANTHER" id="PTHR32468">
    <property type="entry name" value="CATION/H + ANTIPORTER"/>
    <property type="match status" value="1"/>
</dbReference>
<evidence type="ECO:0000256" key="1">
    <source>
        <dbReference type="ARBA" id="ARBA00004141"/>
    </source>
</evidence>
<keyword evidence="9" id="KW-1185">Reference proteome</keyword>
<reference evidence="8 9" key="1">
    <citation type="journal article" date="2016" name="Int. J. Syst. Evol. Microbiol.">
        <title>Descriptions of Anaerotaenia torta gen. nov., sp. nov. and Anaerocolumna cellulosilytica gen. nov., sp. nov. isolated from a methanogenic reactor of cattle waste.</title>
        <authorList>
            <person name="Uek A."/>
            <person name="Ohtaki Y."/>
            <person name="Kaku N."/>
            <person name="Ueki K."/>
        </authorList>
    </citation>
    <scope>NUCLEOTIDE SEQUENCE [LARGE SCALE GENOMIC DNA]</scope>
    <source>
        <strain evidence="8 9">SN021</strain>
    </source>
</reference>
<keyword evidence="2" id="KW-0813">Transport</keyword>
<dbReference type="PANTHER" id="PTHR32468:SF0">
    <property type="entry name" value="K(+)_H(+) ANTIPORTER 1"/>
    <property type="match status" value="1"/>
</dbReference>
<accession>A0A6S6R520</accession>
<sequence>MNSEDFVKFTVQIIMMLSISLILGQIMRRFKQPTILGELMGGIILGVTVFGFIFPNAYSWLFQSSENIVIVRDNFIKMGMLFFMFTVGLEINISDLRDSGKSALIIGLVGTLLPIAAGVGLVYLIPKDFWGPVVQKHFFIFALFIGINLANSANPVIARILMDIGYIKDKIGTIIMAATVVDDIINWFLFALILNAITLEQSTISSNFNMTITIIITIAFFVVILIGKKFIHKSLDWVRKRVVWPNGFIAVTACVILVSSSLTEFIGIHAFLGAFLVGIAVAGSSEEAHKAFQVIKRFSHGFFAPIYFVSIGMATNFAANFDFVLVITLIVIASITKFGSVLIGARLSGLKINRQVIAIASGLNARGATGVILAGVGLENSLIDDRVFVAIFIMALATSFMSGSMMNFFLTGNIRVKEDAQGMNHGQNNKKIKPDRELF</sequence>
<dbReference type="EMBL" id="AP023367">
    <property type="protein sequence ID" value="BCJ94181.1"/>
    <property type="molecule type" value="Genomic_DNA"/>
</dbReference>